<dbReference type="SUPFAM" id="SSF103657">
    <property type="entry name" value="BAR/IMD domain-like"/>
    <property type="match status" value="1"/>
</dbReference>
<gene>
    <name evidence="2" type="ORF">CHYS00102_LOCUS4194</name>
</gene>
<accession>A0A7S1FM56</accession>
<evidence type="ECO:0000256" key="1">
    <source>
        <dbReference type="SAM" id="Coils"/>
    </source>
</evidence>
<protein>
    <recommendedName>
        <fullName evidence="3">BAR domain-containing protein</fullName>
    </recommendedName>
</protein>
<name>A0A7S1FM56_9STRA</name>
<proteinExistence type="predicted"/>
<evidence type="ECO:0008006" key="3">
    <source>
        <dbReference type="Google" id="ProtNLM"/>
    </source>
</evidence>
<evidence type="ECO:0000313" key="2">
    <source>
        <dbReference type="EMBL" id="CAD8877010.1"/>
    </source>
</evidence>
<sequence>MDIFCKIAEDTPLQRHLQSSKSAYSKVNCDIEKNVSLALNKNFDGIVNYLDDWENFLEQRLTKELKYIEEYRVEMKYYQNKLNNCRKKAEVSKKKGKEVDIKIGVKIARNEKKLSEAKTSYDRLSKDMVVFMNKVSQEAWKKIFPVVLKIVQFEFSYYADKNKINKILEEVTIPSFKCLVEDDKAAKADGKKNGGIVANMGFSAKYANDFLTPLKQSENDAIISESLPQPSRTSDAIKKELSKANHFEHNPDYNHTRIIITVL</sequence>
<organism evidence="2">
    <name type="scientific">Corethron hystrix</name>
    <dbReference type="NCBI Taxonomy" id="216773"/>
    <lineage>
        <taxon>Eukaryota</taxon>
        <taxon>Sar</taxon>
        <taxon>Stramenopiles</taxon>
        <taxon>Ochrophyta</taxon>
        <taxon>Bacillariophyta</taxon>
        <taxon>Coscinodiscophyceae</taxon>
        <taxon>Corethrophycidae</taxon>
        <taxon>Corethrales</taxon>
        <taxon>Corethraceae</taxon>
        <taxon>Corethron</taxon>
    </lineage>
</organism>
<dbReference type="InterPro" id="IPR027267">
    <property type="entry name" value="AH/BAR_dom_sf"/>
</dbReference>
<dbReference type="Gene3D" id="1.20.1270.60">
    <property type="entry name" value="Arfaptin homology (AH) domain/BAR domain"/>
    <property type="match status" value="1"/>
</dbReference>
<dbReference type="EMBL" id="HBFR01005881">
    <property type="protein sequence ID" value="CAD8877010.1"/>
    <property type="molecule type" value="Transcribed_RNA"/>
</dbReference>
<keyword evidence="1" id="KW-0175">Coiled coil</keyword>
<reference evidence="2" key="1">
    <citation type="submission" date="2021-01" db="EMBL/GenBank/DDBJ databases">
        <authorList>
            <person name="Corre E."/>
            <person name="Pelletier E."/>
            <person name="Niang G."/>
            <person name="Scheremetjew M."/>
            <person name="Finn R."/>
            <person name="Kale V."/>
            <person name="Holt S."/>
            <person name="Cochrane G."/>
            <person name="Meng A."/>
            <person name="Brown T."/>
            <person name="Cohen L."/>
        </authorList>
    </citation>
    <scope>NUCLEOTIDE SEQUENCE</scope>
    <source>
        <strain evidence="2">308</strain>
    </source>
</reference>
<dbReference type="AlphaFoldDB" id="A0A7S1FM56"/>
<feature type="coiled-coil region" evidence="1">
    <location>
        <begin position="68"/>
        <end position="127"/>
    </location>
</feature>